<dbReference type="Proteomes" id="UP000184074">
    <property type="component" value="Unassembled WGS sequence"/>
</dbReference>
<dbReference type="RefSeq" id="WP_083526237.1">
    <property type="nucleotide sequence ID" value="NZ_FQXB01000002.1"/>
</dbReference>
<protein>
    <submittedName>
        <fullName evidence="4">Tfp pilus assembly protein PilF</fullName>
    </submittedName>
</protein>
<dbReference type="OrthoDB" id="7637125at2"/>
<keyword evidence="5" id="KW-1185">Reference proteome</keyword>
<proteinExistence type="predicted"/>
<feature type="signal peptide" evidence="3">
    <location>
        <begin position="1"/>
        <end position="24"/>
    </location>
</feature>
<dbReference type="SMART" id="SM00028">
    <property type="entry name" value="TPR"/>
    <property type="match status" value="8"/>
</dbReference>
<dbReference type="SUPFAM" id="SSF48452">
    <property type="entry name" value="TPR-like"/>
    <property type="match status" value="4"/>
</dbReference>
<dbReference type="PROSITE" id="PS51257">
    <property type="entry name" value="PROKAR_LIPOPROTEIN"/>
    <property type="match status" value="1"/>
</dbReference>
<reference evidence="4 5" key="1">
    <citation type="submission" date="2016-11" db="EMBL/GenBank/DDBJ databases">
        <authorList>
            <person name="Jaros S."/>
            <person name="Januszkiewicz K."/>
            <person name="Wedrychowicz H."/>
        </authorList>
    </citation>
    <scope>NUCLEOTIDE SEQUENCE [LARGE SCALE GENOMIC DNA]</scope>
    <source>
        <strain evidence="4 5">DSM 28715</strain>
    </source>
</reference>
<organism evidence="4 5">
    <name type="scientific">Cognatiyoonia sediminum</name>
    <dbReference type="NCBI Taxonomy" id="1508389"/>
    <lineage>
        <taxon>Bacteria</taxon>
        <taxon>Pseudomonadati</taxon>
        <taxon>Pseudomonadota</taxon>
        <taxon>Alphaproteobacteria</taxon>
        <taxon>Rhodobacterales</taxon>
        <taxon>Paracoccaceae</taxon>
        <taxon>Cognatiyoonia</taxon>
    </lineage>
</organism>
<dbReference type="AlphaFoldDB" id="A0A1M5Q240"/>
<keyword evidence="2" id="KW-0802">TPR repeat</keyword>
<dbReference type="PANTHER" id="PTHR45586:SF1">
    <property type="entry name" value="LIPOPOLYSACCHARIDE ASSEMBLY PROTEIN B"/>
    <property type="match status" value="1"/>
</dbReference>
<evidence type="ECO:0000313" key="5">
    <source>
        <dbReference type="Proteomes" id="UP000184074"/>
    </source>
</evidence>
<sequence>MMNRTSKIAIVAILAFSLAACKTAEERAEERYQSGLNLLESGDAARAIIEFRNVLEVEGNHVGARETLAQIFLDQGDIGSGYNQLLRLAEQYPREPRFRVQLARLAFDNQSWDEFQRHGGSAVELSPEDTEVAAIDLGLKYQEAIEGDDLLRAEALAAEAESLVSELPNNSIIRNMLIDNAIRGSRIDDALVHIDHMISQDPENLRLHQQRLAILAQKQDPDLLEQQLLTMIETFPEEDEIQSTLFRFYTSTGNIQAAEDFLRNVSDPSDEDPSKFLDLIRFVTEVNGPEAGKAEIVRAIASNPNKAPFEALLASIEFAEGKTSEAIADMERIISEIEPSEQRRGIQVGLAKMLIGTGNEVGARRLVEEVLAEYTLQVEALKLQARWQIEADDTDSALLSLRTALDANPDDTEAHELLAEAYQRAGNHELARESLSRAVETSGNAPEQSIRYASALMERRQFLPSENVLLPALRLSPGNPELLAVLGRLYLEMDDQPRAKQVIDTLRRLDTDRTNQIANALQADQLRSASGIGEAVVFLEQLAASSEGGLDAQLLLLRGHLAAGDTDAAQELVQKLIEDNPNNRNLPYALAAVKGASGDLDGAADDYRKLLEDNPNSPRIWLELSRILARTGDTTAAEEVIQQGLAENNDDPNLLWARASILETDNRIEEAIEIYEQLYERASDSIIVANNLASLLSVYRTDEESLERAFTVARRFKDTDIPALQDTYGWILHRRGDSAEAVPYLQNAAKELDDDPLAQYHLAMAYIATGDTENAKVQLQKVLDVAGPVDTRPQIEDARLKLAELSQAPIEQ</sequence>
<dbReference type="EMBL" id="FQXB01000002">
    <property type="protein sequence ID" value="SHH07789.1"/>
    <property type="molecule type" value="Genomic_DNA"/>
</dbReference>
<dbReference type="STRING" id="1508389.SAMN05444003_1977"/>
<evidence type="ECO:0000256" key="3">
    <source>
        <dbReference type="SAM" id="SignalP"/>
    </source>
</evidence>
<evidence type="ECO:0000313" key="4">
    <source>
        <dbReference type="EMBL" id="SHH07789.1"/>
    </source>
</evidence>
<dbReference type="PANTHER" id="PTHR45586">
    <property type="entry name" value="TPR REPEAT-CONTAINING PROTEIN PA4667"/>
    <property type="match status" value="1"/>
</dbReference>
<keyword evidence="1" id="KW-0677">Repeat</keyword>
<dbReference type="Pfam" id="PF14559">
    <property type="entry name" value="TPR_19"/>
    <property type="match status" value="2"/>
</dbReference>
<accession>A0A1M5Q240</accession>
<dbReference type="Pfam" id="PF13432">
    <property type="entry name" value="TPR_16"/>
    <property type="match status" value="1"/>
</dbReference>
<evidence type="ECO:0000256" key="1">
    <source>
        <dbReference type="ARBA" id="ARBA00022737"/>
    </source>
</evidence>
<dbReference type="InterPro" id="IPR019734">
    <property type="entry name" value="TPR_rpt"/>
</dbReference>
<keyword evidence="3" id="KW-0732">Signal</keyword>
<name>A0A1M5Q240_9RHOB</name>
<feature type="chain" id="PRO_5012115701" evidence="3">
    <location>
        <begin position="25"/>
        <end position="812"/>
    </location>
</feature>
<gene>
    <name evidence="4" type="ORF">SAMN05444003_1977</name>
</gene>
<dbReference type="InterPro" id="IPR051012">
    <property type="entry name" value="CellSynth/LPSAsmb/PSIAsmb"/>
</dbReference>
<evidence type="ECO:0000256" key="2">
    <source>
        <dbReference type="ARBA" id="ARBA00022803"/>
    </source>
</evidence>
<dbReference type="InterPro" id="IPR011990">
    <property type="entry name" value="TPR-like_helical_dom_sf"/>
</dbReference>
<dbReference type="Gene3D" id="1.25.40.10">
    <property type="entry name" value="Tetratricopeptide repeat domain"/>
    <property type="match status" value="4"/>
</dbReference>